<evidence type="ECO:0000256" key="4">
    <source>
        <dbReference type="ARBA" id="ARBA00022989"/>
    </source>
</evidence>
<feature type="transmembrane region" description="Helical" evidence="6">
    <location>
        <begin position="173"/>
        <end position="199"/>
    </location>
</feature>
<evidence type="ECO:0000313" key="8">
    <source>
        <dbReference type="EMBL" id="KAJ5159392.1"/>
    </source>
</evidence>
<feature type="transmembrane region" description="Helical" evidence="6">
    <location>
        <begin position="69"/>
        <end position="92"/>
    </location>
</feature>
<dbReference type="InterPro" id="IPR020846">
    <property type="entry name" value="MFS_dom"/>
</dbReference>
<evidence type="ECO:0000256" key="1">
    <source>
        <dbReference type="ARBA" id="ARBA00004141"/>
    </source>
</evidence>
<feature type="transmembrane region" description="Helical" evidence="6">
    <location>
        <begin position="276"/>
        <end position="299"/>
    </location>
</feature>
<evidence type="ECO:0000256" key="2">
    <source>
        <dbReference type="ARBA" id="ARBA00008335"/>
    </source>
</evidence>
<comment type="similarity">
    <text evidence="2">Belongs to the major facilitator superfamily.</text>
</comment>
<comment type="caution">
    <text evidence="8">The sequence shown here is derived from an EMBL/GenBank/DDBJ whole genome shotgun (WGS) entry which is preliminary data.</text>
</comment>
<feature type="domain" description="Major facilitator superfamily (MFS) profile" evidence="7">
    <location>
        <begin position="1"/>
        <end position="373"/>
    </location>
</feature>
<dbReference type="PROSITE" id="PS50850">
    <property type="entry name" value="MFS"/>
    <property type="match status" value="1"/>
</dbReference>
<reference evidence="8" key="2">
    <citation type="journal article" date="2023" name="IMA Fungus">
        <title>Comparative genomic study of the Penicillium genus elucidates a diverse pangenome and 15 lateral gene transfer events.</title>
        <authorList>
            <person name="Petersen C."/>
            <person name="Sorensen T."/>
            <person name="Nielsen M.R."/>
            <person name="Sondergaard T.E."/>
            <person name="Sorensen J.L."/>
            <person name="Fitzpatrick D.A."/>
            <person name="Frisvad J.C."/>
            <person name="Nielsen K.L."/>
        </authorList>
    </citation>
    <scope>NUCLEOTIDE SEQUENCE</scope>
    <source>
        <strain evidence="8">IBT 26290</strain>
    </source>
</reference>
<comment type="subcellular location">
    <subcellularLocation>
        <location evidence="1">Membrane</location>
        <topology evidence="1">Multi-pass membrane protein</topology>
    </subcellularLocation>
</comment>
<dbReference type="AlphaFoldDB" id="A0A9W9LI54"/>
<evidence type="ECO:0000313" key="9">
    <source>
        <dbReference type="Proteomes" id="UP001149163"/>
    </source>
</evidence>
<dbReference type="InterPro" id="IPR036259">
    <property type="entry name" value="MFS_trans_sf"/>
</dbReference>
<feature type="transmembrane region" description="Helical" evidence="6">
    <location>
        <begin position="306"/>
        <end position="325"/>
    </location>
</feature>
<feature type="transmembrane region" description="Helical" evidence="6">
    <location>
        <begin position="251"/>
        <end position="270"/>
    </location>
</feature>
<proteinExistence type="inferred from homology"/>
<feature type="transmembrane region" description="Helical" evidence="6">
    <location>
        <begin position="9"/>
        <end position="27"/>
    </location>
</feature>
<evidence type="ECO:0000256" key="3">
    <source>
        <dbReference type="ARBA" id="ARBA00022692"/>
    </source>
</evidence>
<keyword evidence="5 6" id="KW-0472">Membrane</keyword>
<dbReference type="GO" id="GO:0016020">
    <property type="term" value="C:membrane"/>
    <property type="evidence" value="ECO:0007669"/>
    <property type="project" value="UniProtKB-SubCell"/>
</dbReference>
<gene>
    <name evidence="8" type="ORF">N7482_006396</name>
</gene>
<dbReference type="Gene3D" id="1.20.1250.20">
    <property type="entry name" value="MFS general substrate transporter like domains"/>
    <property type="match status" value="1"/>
</dbReference>
<dbReference type="EMBL" id="JAPQKN010000004">
    <property type="protein sequence ID" value="KAJ5159392.1"/>
    <property type="molecule type" value="Genomic_DNA"/>
</dbReference>
<dbReference type="Proteomes" id="UP001149163">
    <property type="component" value="Unassembled WGS sequence"/>
</dbReference>
<dbReference type="GeneID" id="81427697"/>
<evidence type="ECO:0000256" key="6">
    <source>
        <dbReference type="SAM" id="Phobius"/>
    </source>
</evidence>
<feature type="transmembrane region" description="Helical" evidence="6">
    <location>
        <begin position="345"/>
        <end position="366"/>
    </location>
</feature>
<reference evidence="8" key="1">
    <citation type="submission" date="2022-11" db="EMBL/GenBank/DDBJ databases">
        <authorList>
            <person name="Petersen C."/>
        </authorList>
    </citation>
    <scope>NUCLEOTIDE SEQUENCE</scope>
    <source>
        <strain evidence="8">IBT 26290</strain>
    </source>
</reference>
<name>A0A9W9LI54_9EURO</name>
<keyword evidence="4 6" id="KW-1133">Transmembrane helix</keyword>
<evidence type="ECO:0000256" key="5">
    <source>
        <dbReference type="ARBA" id="ARBA00023136"/>
    </source>
</evidence>
<accession>A0A9W9LI54</accession>
<dbReference type="Pfam" id="PF07690">
    <property type="entry name" value="MFS_1"/>
    <property type="match status" value="1"/>
</dbReference>
<feature type="transmembrane region" description="Helical" evidence="6">
    <location>
        <begin position="33"/>
        <end position="57"/>
    </location>
</feature>
<dbReference type="PANTHER" id="PTHR23502">
    <property type="entry name" value="MAJOR FACILITATOR SUPERFAMILY"/>
    <property type="match status" value="1"/>
</dbReference>
<dbReference type="PANTHER" id="PTHR23502:SF68">
    <property type="entry name" value="MULTIDRUG TRANSPORTER, PUTATIVE (AFU_ORTHOLOGUE AFUA_3G01120)-RELATED"/>
    <property type="match status" value="1"/>
</dbReference>
<feature type="transmembrane region" description="Helical" evidence="6">
    <location>
        <begin position="98"/>
        <end position="118"/>
    </location>
</feature>
<dbReference type="RefSeq" id="XP_056540950.1">
    <property type="nucleotide sequence ID" value="XM_056688521.1"/>
</dbReference>
<dbReference type="GO" id="GO:0022857">
    <property type="term" value="F:transmembrane transporter activity"/>
    <property type="evidence" value="ECO:0007669"/>
    <property type="project" value="InterPro"/>
</dbReference>
<feature type="transmembrane region" description="Helical" evidence="6">
    <location>
        <begin position="211"/>
        <end position="231"/>
    </location>
</feature>
<evidence type="ECO:0000259" key="7">
    <source>
        <dbReference type="PROSITE" id="PS50850"/>
    </source>
</evidence>
<dbReference type="OrthoDB" id="5296287at2759"/>
<dbReference type="InterPro" id="IPR011701">
    <property type="entry name" value="MFS"/>
</dbReference>
<dbReference type="SUPFAM" id="SSF103473">
    <property type="entry name" value="MFS general substrate transporter"/>
    <property type="match status" value="1"/>
</dbReference>
<keyword evidence="9" id="KW-1185">Reference proteome</keyword>
<protein>
    <recommendedName>
        <fullName evidence="7">Major facilitator superfamily (MFS) profile domain-containing protein</fullName>
    </recommendedName>
</protein>
<sequence length="390" mass="42228">MADLYGRAPLLHFSNILSTVASFLSAVSPNVGILLIGRVLMGVAGCVPTTIGGSVVADLIPAEKRGTLMSLWACGPLLGSVVGPIIGGYISFDIGWRWALRMECILCGLSILAGFMIFQETHGPTVIRKIKSNSLYSQRHNVMPDKTGSQQARWEDIRKAIVRSVILQTTSPVVIIASIYTSTAFTFMYFTITTFPILFGNEYGFNEAQIGLTYIGQGLGFASGQLAGPALDWYIKQQRAKNGHSRPKDRLPAIVPGCLLIAIGLLWYGWSAQARLHWVMPIIGSGLSAAGITVVFAGIQTYLIDAFTAYAASVIAANVTVRSIFGTVMPLGAPPLYARFGYGWGNSMLALIALGLIPVVAILYHYEKLWKMLNPRGQPSWTHPKEVVDC</sequence>
<organism evidence="8 9">
    <name type="scientific">Penicillium canariense</name>
    <dbReference type="NCBI Taxonomy" id="189055"/>
    <lineage>
        <taxon>Eukaryota</taxon>
        <taxon>Fungi</taxon>
        <taxon>Dikarya</taxon>
        <taxon>Ascomycota</taxon>
        <taxon>Pezizomycotina</taxon>
        <taxon>Eurotiomycetes</taxon>
        <taxon>Eurotiomycetidae</taxon>
        <taxon>Eurotiales</taxon>
        <taxon>Aspergillaceae</taxon>
        <taxon>Penicillium</taxon>
    </lineage>
</organism>
<keyword evidence="3 6" id="KW-0812">Transmembrane</keyword>